<dbReference type="InterPro" id="IPR039008">
    <property type="entry name" value="IF_rod_dom"/>
</dbReference>
<feature type="coiled-coil region" evidence="5">
    <location>
        <begin position="247"/>
        <end position="274"/>
    </location>
</feature>
<reference evidence="8" key="2">
    <citation type="submission" date="2025-08" db="UniProtKB">
        <authorList>
            <consortium name="Ensembl"/>
        </authorList>
    </citation>
    <scope>IDENTIFICATION</scope>
</reference>
<reference evidence="8" key="3">
    <citation type="submission" date="2025-09" db="UniProtKB">
        <authorList>
            <consortium name="Ensembl"/>
        </authorList>
    </citation>
    <scope>IDENTIFICATION</scope>
</reference>
<feature type="region of interest" description="Disordered" evidence="6">
    <location>
        <begin position="1"/>
        <end position="24"/>
    </location>
</feature>
<evidence type="ECO:0000256" key="3">
    <source>
        <dbReference type="ARBA" id="ARBA00061646"/>
    </source>
</evidence>
<proteinExistence type="inferred from homology"/>
<comment type="similarity">
    <text evidence="3 4">Belongs to the intermediate filament family.</text>
</comment>
<organism evidence="8 9">
    <name type="scientific">Pygocentrus nattereri</name>
    <name type="common">Red-bellied piranha</name>
    <dbReference type="NCBI Taxonomy" id="42514"/>
    <lineage>
        <taxon>Eukaryota</taxon>
        <taxon>Metazoa</taxon>
        <taxon>Chordata</taxon>
        <taxon>Craniata</taxon>
        <taxon>Vertebrata</taxon>
        <taxon>Euteleostomi</taxon>
        <taxon>Actinopterygii</taxon>
        <taxon>Neopterygii</taxon>
        <taxon>Teleostei</taxon>
        <taxon>Ostariophysi</taxon>
        <taxon>Characiformes</taxon>
        <taxon>Characoidei</taxon>
        <taxon>Pygocentrus</taxon>
    </lineage>
</organism>
<dbReference type="PANTHER" id="PTHR45616">
    <property type="entry name" value="GATA-TYPE DOMAIN-CONTAINING PROTEIN"/>
    <property type="match status" value="1"/>
</dbReference>
<dbReference type="FunFam" id="1.20.5.170:FF:000004">
    <property type="entry name" value="Keratin, type II cytoskeletal 5"/>
    <property type="match status" value="1"/>
</dbReference>
<dbReference type="GO" id="GO:0030280">
    <property type="term" value="F:structural constituent of skin epidermis"/>
    <property type="evidence" value="ECO:0007669"/>
    <property type="project" value="TreeGrafter"/>
</dbReference>
<name>A0A3B4EGG6_PYGNA</name>
<dbReference type="Pfam" id="PF00038">
    <property type="entry name" value="Filament"/>
    <property type="match status" value="1"/>
</dbReference>
<dbReference type="Gene3D" id="1.20.5.500">
    <property type="entry name" value="Single helix bin"/>
    <property type="match status" value="1"/>
</dbReference>
<keyword evidence="9" id="KW-1185">Reference proteome</keyword>
<dbReference type="GO" id="GO:0045095">
    <property type="term" value="C:keratin filament"/>
    <property type="evidence" value="ECO:0007669"/>
    <property type="project" value="InterPro"/>
</dbReference>
<evidence type="ECO:0000256" key="2">
    <source>
        <dbReference type="ARBA" id="ARBA00023054"/>
    </source>
</evidence>
<evidence type="ECO:0000256" key="1">
    <source>
        <dbReference type="ARBA" id="ARBA00022754"/>
    </source>
</evidence>
<dbReference type="Ensembl" id="ENSPNAT00000038831.2">
    <property type="protein sequence ID" value="ENSPNAP00000034935.2"/>
    <property type="gene ID" value="ENSPNAG00000024422.2"/>
</dbReference>
<evidence type="ECO:0000256" key="4">
    <source>
        <dbReference type="RuleBase" id="RU000685"/>
    </source>
</evidence>
<dbReference type="Gene3D" id="1.20.5.1160">
    <property type="entry name" value="Vasodilator-stimulated phosphoprotein"/>
    <property type="match status" value="1"/>
</dbReference>
<evidence type="ECO:0000256" key="5">
    <source>
        <dbReference type="SAM" id="Coils"/>
    </source>
</evidence>
<dbReference type="AlphaFoldDB" id="A0A3B4EGG6"/>
<feature type="domain" description="IF rod" evidence="7">
    <location>
        <begin position="120"/>
        <end position="431"/>
    </location>
</feature>
<dbReference type="FunFam" id="1.20.5.500:FF:000001">
    <property type="entry name" value="Type II keratin 23"/>
    <property type="match status" value="1"/>
</dbReference>
<dbReference type="PANTHER" id="PTHR45616:SF9">
    <property type="entry name" value="KERATIN, TYPE II CYTOSKELETAL 8-RELATED"/>
    <property type="match status" value="1"/>
</dbReference>
<dbReference type="SMART" id="SM01391">
    <property type="entry name" value="Filament"/>
    <property type="match status" value="1"/>
</dbReference>
<protein>
    <recommendedName>
        <fullName evidence="7">IF rod domain-containing protein</fullName>
    </recommendedName>
</protein>
<dbReference type="PROSITE" id="PS51842">
    <property type="entry name" value="IF_ROD_2"/>
    <property type="match status" value="1"/>
</dbReference>
<dbReference type="GO" id="GO:0031424">
    <property type="term" value="P:keratinization"/>
    <property type="evidence" value="ECO:0007669"/>
    <property type="project" value="TreeGrafter"/>
</dbReference>
<evidence type="ECO:0000313" key="8">
    <source>
        <dbReference type="Ensembl" id="ENSPNAP00000034935.2"/>
    </source>
</evidence>
<keyword evidence="1 4" id="KW-0403">Intermediate filament</keyword>
<dbReference type="PROSITE" id="PS00226">
    <property type="entry name" value="IF_ROD_1"/>
    <property type="match status" value="1"/>
</dbReference>
<feature type="coiled-coil region" evidence="5">
    <location>
        <begin position="312"/>
        <end position="409"/>
    </location>
</feature>
<evidence type="ECO:0000256" key="6">
    <source>
        <dbReference type="SAM" id="MobiDB-lite"/>
    </source>
</evidence>
<dbReference type="InterPro" id="IPR018039">
    <property type="entry name" value="IF_conserved"/>
</dbReference>
<dbReference type="OMA" id="SEASCHH"/>
<dbReference type="PRINTS" id="PR01276">
    <property type="entry name" value="TYPE2KERATIN"/>
</dbReference>
<evidence type="ECO:0000313" key="9">
    <source>
        <dbReference type="Proteomes" id="UP001501920"/>
    </source>
</evidence>
<evidence type="ECO:0000259" key="7">
    <source>
        <dbReference type="PROSITE" id="PS51842"/>
    </source>
</evidence>
<accession>A0A3B4EGG6</accession>
<sequence length="476" mass="54306">MYIPAPSHAGPPHPTLSLQTDSSQIHKPLRGPHCLRLLPAGAVMSKRVNGMSAVRSFSSHSLGSYPRIGETIPRRGSSYFGFGDAPIPGLPVKAVTVDRNLLTPLQLDLDPSLHAVRLQEKEQIKTLNNQFASFIDKVRHLEQQNKMLETEWKLLQGETHSDSRLEPMMKVYISTLQSQLGGLKRDKERLDTELRSVHLLVEDNKQRYEDEINKRNEAENAFVLVKKDVDVAYLTKTGLEDKVSGILEDLNFSKAVYEQELQELKEDLKDTSVVVQMDNSRQLNMQQIVAEVKSQYEEISSCSRQEVEDWYKNKYELVLSQAEQRNSELKSSKSEISELNRQISRLQVEITSAKAQRDSVDSQILEAERAGEEAVRNAKQQIRELEEALQKAKQDMAKQLREYQELMNIKLALDIEIATYRKLLEGEEDRIGQEPVVRVQTVPRNSHAVPQKPKSHPKVLIKMIETQDNTFFSAQD</sequence>
<dbReference type="GO" id="GO:0005615">
    <property type="term" value="C:extracellular space"/>
    <property type="evidence" value="ECO:0007669"/>
    <property type="project" value="TreeGrafter"/>
</dbReference>
<dbReference type="GeneTree" id="ENSGT00940000161090"/>
<dbReference type="Proteomes" id="UP001501920">
    <property type="component" value="Chromosome 28"/>
</dbReference>
<dbReference type="SUPFAM" id="SSF64593">
    <property type="entry name" value="Intermediate filament protein, coiled coil region"/>
    <property type="match status" value="2"/>
</dbReference>
<dbReference type="OrthoDB" id="2441647at2759"/>
<dbReference type="STRING" id="42514.ENSPNAP00000034935"/>
<keyword evidence="2 5" id="KW-0175">Coiled coil</keyword>
<dbReference type="Gene3D" id="1.20.5.170">
    <property type="match status" value="1"/>
</dbReference>
<feature type="coiled-coil region" evidence="5">
    <location>
        <begin position="124"/>
        <end position="221"/>
    </location>
</feature>
<dbReference type="InterPro" id="IPR003054">
    <property type="entry name" value="Keratin_II"/>
</dbReference>
<dbReference type="GO" id="GO:0045109">
    <property type="term" value="P:intermediate filament organization"/>
    <property type="evidence" value="ECO:0007669"/>
    <property type="project" value="TreeGrafter"/>
</dbReference>
<dbReference type="FunFam" id="1.20.5.1160:FF:000001">
    <property type="entry name" value="Keratin type II"/>
    <property type="match status" value="1"/>
</dbReference>
<reference evidence="8 9" key="1">
    <citation type="submission" date="2020-10" db="EMBL/GenBank/DDBJ databases">
        <title>Pygocentrus nattereri (red-bellied piranha) genome, fPygNat1, primary haplotype.</title>
        <authorList>
            <person name="Myers G."/>
            <person name="Meyer A."/>
            <person name="Karagic N."/>
            <person name="Pippel M."/>
            <person name="Winkler S."/>
            <person name="Tracey A."/>
            <person name="Wood J."/>
            <person name="Formenti G."/>
            <person name="Howe K."/>
            <person name="Fedrigo O."/>
            <person name="Jarvis E.D."/>
        </authorList>
    </citation>
    <scope>NUCLEOTIDE SEQUENCE [LARGE SCALE GENOMIC DNA]</scope>
</reference>